<evidence type="ECO:0000313" key="2">
    <source>
        <dbReference type="Proteomes" id="UP001157502"/>
    </source>
</evidence>
<name>A0ACC2GQF4_DALPE</name>
<sequence length="116" mass="12669">MFGFDEKRFRNLLGNRVEESVEEVYSTFSLKTSSTRDINGAEYTAYSSCPGSSIVDTDPKSAEVSRKTSEGMGLLGYFRGNGNGEGDLCSQLLGLSMSAGLRGVSQMTLYLRQGLW</sequence>
<dbReference type="EMBL" id="CM055737">
    <property type="protein sequence ID" value="KAJ8005896.1"/>
    <property type="molecule type" value="Genomic_DNA"/>
</dbReference>
<protein>
    <submittedName>
        <fullName evidence="1">Uncharacterized protein</fullName>
    </submittedName>
</protein>
<evidence type="ECO:0000313" key="1">
    <source>
        <dbReference type="EMBL" id="KAJ8005896.1"/>
    </source>
</evidence>
<accession>A0ACC2GQF4</accession>
<organism evidence="1 2">
    <name type="scientific">Dallia pectoralis</name>
    <name type="common">Alaska blackfish</name>
    <dbReference type="NCBI Taxonomy" id="75939"/>
    <lineage>
        <taxon>Eukaryota</taxon>
        <taxon>Metazoa</taxon>
        <taxon>Chordata</taxon>
        <taxon>Craniata</taxon>
        <taxon>Vertebrata</taxon>
        <taxon>Euteleostomi</taxon>
        <taxon>Actinopterygii</taxon>
        <taxon>Neopterygii</taxon>
        <taxon>Teleostei</taxon>
        <taxon>Protacanthopterygii</taxon>
        <taxon>Esociformes</taxon>
        <taxon>Umbridae</taxon>
        <taxon>Dallia</taxon>
    </lineage>
</organism>
<proteinExistence type="predicted"/>
<gene>
    <name evidence="1" type="ORF">DPEC_G00122660</name>
</gene>
<keyword evidence="2" id="KW-1185">Reference proteome</keyword>
<reference evidence="1" key="1">
    <citation type="submission" date="2021-05" db="EMBL/GenBank/DDBJ databases">
        <authorList>
            <person name="Pan Q."/>
            <person name="Jouanno E."/>
            <person name="Zahm M."/>
            <person name="Klopp C."/>
            <person name="Cabau C."/>
            <person name="Louis A."/>
            <person name="Berthelot C."/>
            <person name="Parey E."/>
            <person name="Roest Crollius H."/>
            <person name="Montfort J."/>
            <person name="Robinson-Rechavi M."/>
            <person name="Bouchez O."/>
            <person name="Lampietro C."/>
            <person name="Lopez Roques C."/>
            <person name="Donnadieu C."/>
            <person name="Postlethwait J."/>
            <person name="Bobe J."/>
            <person name="Dillon D."/>
            <person name="Chandos A."/>
            <person name="von Hippel F."/>
            <person name="Guiguen Y."/>
        </authorList>
    </citation>
    <scope>NUCLEOTIDE SEQUENCE</scope>
    <source>
        <strain evidence="1">YG-Jan2019</strain>
    </source>
</reference>
<comment type="caution">
    <text evidence="1">The sequence shown here is derived from an EMBL/GenBank/DDBJ whole genome shotgun (WGS) entry which is preliminary data.</text>
</comment>
<dbReference type="Proteomes" id="UP001157502">
    <property type="component" value="Chromosome 10"/>
</dbReference>